<dbReference type="InterPro" id="IPR029962">
    <property type="entry name" value="TBL"/>
</dbReference>
<reference evidence="10" key="1">
    <citation type="submission" date="2019-08" db="EMBL/GenBank/DDBJ databases">
        <title>Reference gene set and small RNA set construction with multiple tissues from Davidia involucrata Baill.</title>
        <authorList>
            <person name="Yang H."/>
            <person name="Zhou C."/>
            <person name="Li G."/>
            <person name="Wang J."/>
            <person name="Gao P."/>
            <person name="Wang M."/>
            <person name="Wang R."/>
            <person name="Zhao Y."/>
        </authorList>
    </citation>
    <scope>NUCLEOTIDE SEQUENCE</scope>
    <source>
        <tissue evidence="10">Mixed with DoveR01_LX</tissue>
    </source>
</reference>
<dbReference type="PANTHER" id="PTHR32285:SF28">
    <property type="entry name" value="XYLOGLUCAN O-ACETYLTRANSFERASE 2"/>
    <property type="match status" value="1"/>
</dbReference>
<dbReference type="GO" id="GO:0005794">
    <property type="term" value="C:Golgi apparatus"/>
    <property type="evidence" value="ECO:0007669"/>
    <property type="project" value="TreeGrafter"/>
</dbReference>
<dbReference type="Pfam" id="PF14416">
    <property type="entry name" value="PMR5N"/>
    <property type="match status" value="1"/>
</dbReference>
<feature type="domain" description="Trichome birefringence-like N-terminal" evidence="9">
    <location>
        <begin position="73"/>
        <end position="126"/>
    </location>
</feature>
<dbReference type="PANTHER" id="PTHR32285">
    <property type="entry name" value="PROTEIN TRICHOME BIREFRINGENCE-LIKE 9-RELATED"/>
    <property type="match status" value="1"/>
</dbReference>
<dbReference type="GO" id="GO:0016413">
    <property type="term" value="F:O-acetyltransferase activity"/>
    <property type="evidence" value="ECO:0007669"/>
    <property type="project" value="InterPro"/>
</dbReference>
<keyword evidence="5 7" id="KW-1133">Transmembrane helix</keyword>
<dbReference type="InterPro" id="IPR025846">
    <property type="entry name" value="TBL_N"/>
</dbReference>
<evidence type="ECO:0000259" key="8">
    <source>
        <dbReference type="Pfam" id="PF13839"/>
    </source>
</evidence>
<feature type="domain" description="Trichome birefringence-like C-terminal" evidence="8">
    <location>
        <begin position="127"/>
        <end position="410"/>
    </location>
</feature>
<organism evidence="10">
    <name type="scientific">Davidia involucrata</name>
    <name type="common">Dove tree</name>
    <dbReference type="NCBI Taxonomy" id="16924"/>
    <lineage>
        <taxon>Eukaryota</taxon>
        <taxon>Viridiplantae</taxon>
        <taxon>Streptophyta</taxon>
        <taxon>Embryophyta</taxon>
        <taxon>Tracheophyta</taxon>
        <taxon>Spermatophyta</taxon>
        <taxon>Magnoliopsida</taxon>
        <taxon>eudicotyledons</taxon>
        <taxon>Gunneridae</taxon>
        <taxon>Pentapetalae</taxon>
        <taxon>asterids</taxon>
        <taxon>Cornales</taxon>
        <taxon>Nyssaceae</taxon>
        <taxon>Davidia</taxon>
    </lineage>
</organism>
<evidence type="ECO:0000256" key="3">
    <source>
        <dbReference type="ARBA" id="ARBA00022692"/>
    </source>
</evidence>
<feature type="transmembrane region" description="Helical" evidence="7">
    <location>
        <begin position="25"/>
        <end position="45"/>
    </location>
</feature>
<dbReference type="AlphaFoldDB" id="A0A5B7CG53"/>
<evidence type="ECO:0000256" key="2">
    <source>
        <dbReference type="ARBA" id="ARBA00007727"/>
    </source>
</evidence>
<dbReference type="Pfam" id="PF13839">
    <property type="entry name" value="PC-Esterase"/>
    <property type="match status" value="1"/>
</dbReference>
<dbReference type="EMBL" id="GHES01047724">
    <property type="protein sequence ID" value="MPA78283.1"/>
    <property type="molecule type" value="Transcribed_RNA"/>
</dbReference>
<gene>
    <name evidence="10" type="ORF">Din_047724</name>
</gene>
<evidence type="ECO:0000256" key="4">
    <source>
        <dbReference type="ARBA" id="ARBA00022968"/>
    </source>
</evidence>
<keyword evidence="6 7" id="KW-0472">Membrane</keyword>
<comment type="subcellular location">
    <subcellularLocation>
        <location evidence="1">Membrane</location>
        <topology evidence="1">Single-pass membrane protein</topology>
    </subcellularLocation>
</comment>
<dbReference type="InterPro" id="IPR026057">
    <property type="entry name" value="TBL_C"/>
</dbReference>
<protein>
    <submittedName>
        <fullName evidence="10">Putative Trichome birefringence-like 22</fullName>
    </submittedName>
</protein>
<evidence type="ECO:0000256" key="5">
    <source>
        <dbReference type="ARBA" id="ARBA00022989"/>
    </source>
</evidence>
<evidence type="ECO:0000256" key="7">
    <source>
        <dbReference type="SAM" id="Phobius"/>
    </source>
</evidence>
<accession>A0A5B7CG53</accession>
<evidence type="ECO:0000259" key="9">
    <source>
        <dbReference type="Pfam" id="PF14416"/>
    </source>
</evidence>
<evidence type="ECO:0000256" key="1">
    <source>
        <dbReference type="ARBA" id="ARBA00004167"/>
    </source>
</evidence>
<evidence type="ECO:0000313" key="10">
    <source>
        <dbReference type="EMBL" id="MPA78283.1"/>
    </source>
</evidence>
<name>A0A5B7CG53_DAVIN</name>
<comment type="similarity">
    <text evidence="2">Belongs to the PC-esterase family. TBL subfamily.</text>
</comment>
<keyword evidence="4" id="KW-0735">Signal-anchor</keyword>
<sequence>MKTSYIFSDKHHFWKKERWLNPGRIAPFLLCSLFVTSIFSFFILYSPNPFKATPKQDIDHQNNALVQPQKDDENCDLFKGYWVPDLNGSLYTNLSCGTIPESKNCFKNGREDEDFVNWRWKPDECELPKFDPKTFLGIVRGKQMAFIGDSVARNHMESLLCLLSKEEMPTDIYKDSEDRFRTWHFPYYNFTLMILWTRFLVTSEERVINGSGSGVFDLHLDKVDSKWSQKLSDIDYAIISDAHWFFRKIYLHEHGDITGCVYCSEPNVTDHGLGFAIRMSFRAALDHINKREECKGMMTFLRTFSPAHFESGTWDTGGSCNRTSPLSEGEFELGGGYESELRNIQVEEIERVKKKGKRFEALDVTRAMLMRPDGHPGSYWGNKWMKGYNDCVHWCLPGPIDVWNDFLMAMLTKEAALSLD</sequence>
<keyword evidence="3 7" id="KW-0812">Transmembrane</keyword>
<proteinExistence type="inferred from homology"/>
<dbReference type="GO" id="GO:0016020">
    <property type="term" value="C:membrane"/>
    <property type="evidence" value="ECO:0007669"/>
    <property type="project" value="UniProtKB-SubCell"/>
</dbReference>
<evidence type="ECO:0000256" key="6">
    <source>
        <dbReference type="ARBA" id="ARBA00023136"/>
    </source>
</evidence>